<dbReference type="InterPro" id="IPR043148">
    <property type="entry name" value="TagF_C"/>
</dbReference>
<evidence type="ECO:0000256" key="6">
    <source>
        <dbReference type="ARBA" id="ARBA00023136"/>
    </source>
</evidence>
<dbReference type="EMBL" id="CP035945">
    <property type="protein sequence ID" value="QBE99391.1"/>
    <property type="molecule type" value="Genomic_DNA"/>
</dbReference>
<dbReference type="PANTHER" id="PTHR37316:SF3">
    <property type="entry name" value="TEICHOIC ACID GLYCEROL-PHOSPHATE TRANSFERASE"/>
    <property type="match status" value="1"/>
</dbReference>
<dbReference type="SUPFAM" id="SSF53756">
    <property type="entry name" value="UDP-Glycosyltransferase/glycogen phosphorylase"/>
    <property type="match status" value="1"/>
</dbReference>
<dbReference type="PANTHER" id="PTHR37316">
    <property type="entry name" value="TEICHOIC ACID GLYCEROL-PHOSPHATE PRIMASE"/>
    <property type="match status" value="1"/>
</dbReference>
<gene>
    <name evidence="7" type="primary">tagF_4</name>
    <name evidence="7" type="ORF">PMF13cell1_04967</name>
</gene>
<dbReference type="EC" id="2.7.8.12" evidence="7"/>
<dbReference type="Pfam" id="PF04464">
    <property type="entry name" value="Glyphos_transf"/>
    <property type="match status" value="1"/>
</dbReference>
<dbReference type="InterPro" id="IPR007554">
    <property type="entry name" value="Glycerophosphate_synth"/>
</dbReference>
<dbReference type="AlphaFoldDB" id="A0A4P6M2I1"/>
<dbReference type="Proteomes" id="UP000289794">
    <property type="component" value="Chromosome"/>
</dbReference>
<keyword evidence="5" id="KW-0777">Teichoic acid biosynthesis</keyword>
<organism evidence="7 8">
    <name type="scientific">Blautia producta</name>
    <dbReference type="NCBI Taxonomy" id="33035"/>
    <lineage>
        <taxon>Bacteria</taxon>
        <taxon>Bacillati</taxon>
        <taxon>Bacillota</taxon>
        <taxon>Clostridia</taxon>
        <taxon>Lachnospirales</taxon>
        <taxon>Lachnospiraceae</taxon>
        <taxon>Blautia</taxon>
    </lineage>
</organism>
<evidence type="ECO:0000256" key="4">
    <source>
        <dbReference type="ARBA" id="ARBA00022679"/>
    </source>
</evidence>
<name>A0A4P6M2I1_9FIRM</name>
<comment type="similarity">
    <text evidence="2">Belongs to the CDP-glycerol glycerophosphotransferase family.</text>
</comment>
<keyword evidence="3" id="KW-1003">Cell membrane</keyword>
<dbReference type="InterPro" id="IPR051612">
    <property type="entry name" value="Teichoic_Acid_Biosynth"/>
</dbReference>
<dbReference type="GO" id="GO:0019350">
    <property type="term" value="P:teichoic acid biosynthetic process"/>
    <property type="evidence" value="ECO:0007669"/>
    <property type="project" value="UniProtKB-KW"/>
</dbReference>
<evidence type="ECO:0000256" key="1">
    <source>
        <dbReference type="ARBA" id="ARBA00004202"/>
    </source>
</evidence>
<dbReference type="KEGG" id="bpro:PMF13cell1_04967"/>
<evidence type="ECO:0000313" key="8">
    <source>
        <dbReference type="Proteomes" id="UP000289794"/>
    </source>
</evidence>
<dbReference type="RefSeq" id="WP_130182483.1">
    <property type="nucleotide sequence ID" value="NZ_CP035945.1"/>
</dbReference>
<dbReference type="GO" id="GO:0047355">
    <property type="term" value="F:CDP-glycerol glycerophosphotransferase activity"/>
    <property type="evidence" value="ECO:0007669"/>
    <property type="project" value="UniProtKB-EC"/>
</dbReference>
<accession>A0A4P6M2I1</accession>
<dbReference type="Gene3D" id="3.40.50.12580">
    <property type="match status" value="1"/>
</dbReference>
<evidence type="ECO:0000313" key="7">
    <source>
        <dbReference type="EMBL" id="QBE99391.1"/>
    </source>
</evidence>
<dbReference type="GO" id="GO:0005886">
    <property type="term" value="C:plasma membrane"/>
    <property type="evidence" value="ECO:0007669"/>
    <property type="project" value="UniProtKB-SubCell"/>
</dbReference>
<reference evidence="7 8" key="1">
    <citation type="submission" date="2019-01" db="EMBL/GenBank/DDBJ databases">
        <title>PMF-metabolizing Aryl O-demethylase.</title>
        <authorList>
            <person name="Kim M."/>
        </authorList>
    </citation>
    <scope>NUCLEOTIDE SEQUENCE [LARGE SCALE GENOMIC DNA]</scope>
    <source>
        <strain evidence="7 8">PMF1</strain>
    </source>
</reference>
<dbReference type="Gene3D" id="3.40.50.11820">
    <property type="match status" value="1"/>
</dbReference>
<protein>
    <submittedName>
        <fullName evidence="7">CDP-glycerol:poly(Glycerophosphate) glycerophosphotransferase</fullName>
        <ecNumber evidence="7">2.7.8.12</ecNumber>
    </submittedName>
</protein>
<sequence>MLQKVKTMLKAQLYRKQELDFHIWVFSSVDNCNFNYNSKYLFFYVKENLPDIKAVFVINDKRKRQQLSEQYGEEFFIDGLCSEGMKLILRAGVWFTSAGLPVYEWKGNPERMVINLWHGIPLKKIVLMEEKQSFLRRFYFKNIFSCKYTYILTTSTHLIPIMSKSFAVPEECIKVWGQPRNDVLWEKPERSEVLKTMGIEDGASLILYAPTYREYGDTALFPFWDYEKKEIESFLEKSNCHICIRMHLKEQGSIEKYSGSHIHFMNEDVIDDIALWLNCFEVLITDYSSIYLDYLLLNKPIIFLPYDQREYLEKRGLNFPYENVTPGPKPDSQKEFLKCLERALNGEDGYKAEREKCNSYFNQINGPCSNKICEYVLSSKKNKL</sequence>
<comment type="subcellular location">
    <subcellularLocation>
        <location evidence="1">Cell membrane</location>
        <topology evidence="1">Peripheral membrane protein</topology>
    </subcellularLocation>
</comment>
<evidence type="ECO:0000256" key="5">
    <source>
        <dbReference type="ARBA" id="ARBA00022944"/>
    </source>
</evidence>
<evidence type="ECO:0000256" key="2">
    <source>
        <dbReference type="ARBA" id="ARBA00010488"/>
    </source>
</evidence>
<keyword evidence="6" id="KW-0472">Membrane</keyword>
<dbReference type="InterPro" id="IPR043149">
    <property type="entry name" value="TagF_N"/>
</dbReference>
<proteinExistence type="inferred from homology"/>
<keyword evidence="4 7" id="KW-0808">Transferase</keyword>
<evidence type="ECO:0000256" key="3">
    <source>
        <dbReference type="ARBA" id="ARBA00022475"/>
    </source>
</evidence>